<feature type="region of interest" description="Disordered" evidence="1">
    <location>
        <begin position="186"/>
        <end position="273"/>
    </location>
</feature>
<organism evidence="3 4">
    <name type="scientific">Lodderomyces beijingensis</name>
    <dbReference type="NCBI Taxonomy" id="1775926"/>
    <lineage>
        <taxon>Eukaryota</taxon>
        <taxon>Fungi</taxon>
        <taxon>Dikarya</taxon>
        <taxon>Ascomycota</taxon>
        <taxon>Saccharomycotina</taxon>
        <taxon>Pichiomycetes</taxon>
        <taxon>Debaryomycetaceae</taxon>
        <taxon>Candida/Lodderomyces clade</taxon>
        <taxon>Lodderomyces</taxon>
    </lineage>
</organism>
<dbReference type="PANTHER" id="PTHR47655">
    <property type="entry name" value="QUINIC ACID UTILIZATION ACTIVATOR"/>
    <property type="match status" value="1"/>
</dbReference>
<evidence type="ECO:0000256" key="1">
    <source>
        <dbReference type="SAM" id="MobiDB-lite"/>
    </source>
</evidence>
<evidence type="ECO:0000259" key="2">
    <source>
        <dbReference type="PROSITE" id="PS50048"/>
    </source>
</evidence>
<dbReference type="Gene3D" id="4.10.240.10">
    <property type="entry name" value="Zn(2)-C6 fungal-type DNA-binding domain"/>
    <property type="match status" value="1"/>
</dbReference>
<evidence type="ECO:0000313" key="4">
    <source>
        <dbReference type="Proteomes" id="UP001497383"/>
    </source>
</evidence>
<reference evidence="3 4" key="1">
    <citation type="submission" date="2024-03" db="EMBL/GenBank/DDBJ databases">
        <authorList>
            <person name="Brejova B."/>
        </authorList>
    </citation>
    <scope>NUCLEOTIDE SEQUENCE [LARGE SCALE GENOMIC DNA]</scope>
    <source>
        <strain evidence="3 4">CBS 14171</strain>
    </source>
</reference>
<feature type="compositionally biased region" description="Low complexity" evidence="1">
    <location>
        <begin position="187"/>
        <end position="210"/>
    </location>
</feature>
<protein>
    <recommendedName>
        <fullName evidence="2">Zn(2)-C6 fungal-type domain-containing protein</fullName>
    </recommendedName>
</protein>
<feature type="domain" description="Zn(2)-C6 fungal-type" evidence="2">
    <location>
        <begin position="18"/>
        <end position="47"/>
    </location>
</feature>
<dbReference type="PROSITE" id="PS00463">
    <property type="entry name" value="ZN2_CY6_FUNGAL_1"/>
    <property type="match status" value="1"/>
</dbReference>
<feature type="compositionally biased region" description="Polar residues" evidence="1">
    <location>
        <begin position="260"/>
        <end position="273"/>
    </location>
</feature>
<dbReference type="InterPro" id="IPR052783">
    <property type="entry name" value="Metabolic/Drug-Res_Regulator"/>
</dbReference>
<dbReference type="InterPro" id="IPR001138">
    <property type="entry name" value="Zn2Cys6_DnaBD"/>
</dbReference>
<name>A0ABP0ZLE1_9ASCO</name>
<dbReference type="InterPro" id="IPR036864">
    <property type="entry name" value="Zn2-C6_fun-type_DNA-bd_sf"/>
</dbReference>
<proteinExistence type="predicted"/>
<feature type="compositionally biased region" description="Basic and acidic residues" evidence="1">
    <location>
        <begin position="223"/>
        <end position="233"/>
    </location>
</feature>
<dbReference type="SMART" id="SM00066">
    <property type="entry name" value="GAL4"/>
    <property type="match status" value="1"/>
</dbReference>
<dbReference type="Pfam" id="PF00172">
    <property type="entry name" value="Zn_clus"/>
    <property type="match status" value="1"/>
</dbReference>
<gene>
    <name evidence="3" type="ORF">LODBEIA_P31930</name>
</gene>
<feature type="compositionally biased region" description="Low complexity" evidence="1">
    <location>
        <begin position="247"/>
        <end position="259"/>
    </location>
</feature>
<dbReference type="RefSeq" id="XP_066830131.1">
    <property type="nucleotide sequence ID" value="XM_066973276.1"/>
</dbReference>
<evidence type="ECO:0000313" key="3">
    <source>
        <dbReference type="EMBL" id="CAK9438969.1"/>
    </source>
</evidence>
<dbReference type="EMBL" id="OZ022408">
    <property type="protein sequence ID" value="CAK9438969.1"/>
    <property type="molecule type" value="Genomic_DNA"/>
</dbReference>
<feature type="region of interest" description="Disordered" evidence="1">
    <location>
        <begin position="293"/>
        <end position="386"/>
    </location>
</feature>
<dbReference type="SUPFAM" id="SSF57701">
    <property type="entry name" value="Zn2/Cys6 DNA-binding domain"/>
    <property type="match status" value="1"/>
</dbReference>
<dbReference type="GeneID" id="92208389"/>
<dbReference type="PROSITE" id="PS50048">
    <property type="entry name" value="ZN2_CY6_FUNGAL_2"/>
    <property type="match status" value="1"/>
</dbReference>
<sequence>MQESQQANHLKKKRVGRACASCRLKKTKCNGVKPCNRCLLDNKICVFTEKKRVKEKNYPPGFIDLLEMRLDILSKSFEKLIQLARPYLPEVDQVIQQGQGMEIEDDGECEETETRPDYDVVPINQVISYLIQEKDLLNNLPVEWEQGARIAANFDTTKNMHSSSKMFAEHNFEGSSASDFSPVLRRSSLNSNSTNNANASTNSHINTNISRRGKKMEPPSPDGSRKNSGEEFYPHQILPPSHHPSHSDGLLSDLDSDTSNGNQDSSSPPILFGQQPTASLFAQQSFISSKNSSMTSLSNKYEGHSLQNEINPAPTLKRSSSSTTSSFQKTNNSGSYGQTHGYGHGQGNVHKPTHHRAPSIDSRRLSTSLSSPTFAVSQQPQMTGPEAGAGTSVVVVAGADGGGQALHDDFEGSFAHSADSSMFIINNAPTRASSLNQQSEMIHGGHQQHYYTSASQSLFDGSPGGYDQFMNNSFSEKQ</sequence>
<dbReference type="CDD" id="cd00067">
    <property type="entry name" value="GAL4"/>
    <property type="match status" value="1"/>
</dbReference>
<accession>A0ABP0ZLE1</accession>
<dbReference type="PANTHER" id="PTHR47655:SF3">
    <property type="entry name" value="ZN(II)2CYS6 TRANSCRIPTION FACTOR (EUROFUNG)"/>
    <property type="match status" value="1"/>
</dbReference>
<keyword evidence="4" id="KW-1185">Reference proteome</keyword>
<dbReference type="Proteomes" id="UP001497383">
    <property type="component" value="Chromosome 4"/>
</dbReference>